<dbReference type="PANTHER" id="PTHR31627:SF12">
    <property type="entry name" value="SERPENTINE RECEPTOR CLASS GAMMA-11-RELATED"/>
    <property type="match status" value="1"/>
</dbReference>
<comment type="similarity">
    <text evidence="2 6">Belongs to the nematode receptor-like protein srg family.</text>
</comment>
<organism evidence="7 8">
    <name type="scientific">Caenorhabditis remanei</name>
    <name type="common">Caenorhabditis vulgaris</name>
    <dbReference type="NCBI Taxonomy" id="31234"/>
    <lineage>
        <taxon>Eukaryota</taxon>
        <taxon>Metazoa</taxon>
        <taxon>Ecdysozoa</taxon>
        <taxon>Nematoda</taxon>
        <taxon>Chromadorea</taxon>
        <taxon>Rhabditida</taxon>
        <taxon>Rhabditina</taxon>
        <taxon>Rhabditomorpha</taxon>
        <taxon>Rhabditoidea</taxon>
        <taxon>Rhabditidae</taxon>
        <taxon>Peloderinae</taxon>
        <taxon>Caenorhabditis</taxon>
    </lineage>
</organism>
<evidence type="ECO:0000256" key="5">
    <source>
        <dbReference type="ARBA" id="ARBA00023136"/>
    </source>
</evidence>
<evidence type="ECO:0000256" key="2">
    <source>
        <dbReference type="ARBA" id="ARBA00005692"/>
    </source>
</evidence>
<dbReference type="RefSeq" id="XP_053589962.1">
    <property type="nucleotide sequence ID" value="XM_053725768.1"/>
</dbReference>
<dbReference type="GeneID" id="9804397"/>
<dbReference type="AlphaFoldDB" id="A0A6A5HLM3"/>
<dbReference type="InterPro" id="IPR051119">
    <property type="entry name" value="Nematode_SR-like"/>
</dbReference>
<evidence type="ECO:0000256" key="3">
    <source>
        <dbReference type="ARBA" id="ARBA00022692"/>
    </source>
</evidence>
<evidence type="ECO:0000313" key="7">
    <source>
        <dbReference type="EMBL" id="KAF1766772.1"/>
    </source>
</evidence>
<accession>A0A6A5HLM3</accession>
<dbReference type="InterPro" id="IPR000609">
    <property type="entry name" value="7TM_GPCR_serpentine_rcpt_Srg"/>
</dbReference>
<proteinExistence type="inferred from homology"/>
<feature type="transmembrane region" description="Helical" evidence="6">
    <location>
        <begin position="41"/>
        <end position="65"/>
    </location>
</feature>
<evidence type="ECO:0000313" key="8">
    <source>
        <dbReference type="Proteomes" id="UP000483820"/>
    </source>
</evidence>
<sequence>MIVTEKKHFQNNSFFKIIVMDSIASIILILNELFFNKLFTYITPLCPIVGPFFWRPSVILNIVYISLNHARFSKSVTQIFMVLNRMTCVLIPTEYDRIWRSLTPISCVLVVILPCGGMWNVWISRVFLQPYRGGFNIGYLKTVRWLSFAFCLSCDREIMYLLQALAFDLFTVGPAVIIVMTSKKIRESLFWWKEQSTKKISVISVSGLL</sequence>
<dbReference type="GO" id="GO:0004888">
    <property type="term" value="F:transmembrane signaling receptor activity"/>
    <property type="evidence" value="ECO:0007669"/>
    <property type="project" value="InterPro"/>
</dbReference>
<gene>
    <name evidence="7" type="ORF">GCK72_006730</name>
</gene>
<evidence type="ECO:0000256" key="1">
    <source>
        <dbReference type="ARBA" id="ARBA00004141"/>
    </source>
</evidence>
<dbReference type="PANTHER" id="PTHR31627">
    <property type="entry name" value="SERPENTINE RECEPTOR CLASS GAMMA-RELATED"/>
    <property type="match status" value="1"/>
</dbReference>
<comment type="caution">
    <text evidence="7">The sequence shown here is derived from an EMBL/GenBank/DDBJ whole genome shotgun (WGS) entry which is preliminary data.</text>
</comment>
<name>A0A6A5HLM3_CAERE</name>
<comment type="caution">
    <text evidence="6">Lacks conserved residue(s) required for the propagation of feature annotation.</text>
</comment>
<dbReference type="PRINTS" id="PR00698">
    <property type="entry name" value="TMPROTEINSRG"/>
</dbReference>
<comment type="subcellular location">
    <subcellularLocation>
        <location evidence="1">Membrane</location>
        <topology evidence="1">Multi-pass membrane protein</topology>
    </subcellularLocation>
</comment>
<keyword evidence="3 6" id="KW-0812">Transmembrane</keyword>
<dbReference type="KEGG" id="crq:GCK72_006730"/>
<feature type="transmembrane region" description="Helical" evidence="6">
    <location>
        <begin position="158"/>
        <end position="180"/>
    </location>
</feature>
<feature type="transmembrane region" description="Helical" evidence="6">
    <location>
        <begin position="14"/>
        <end position="35"/>
    </location>
</feature>
<dbReference type="Proteomes" id="UP000483820">
    <property type="component" value="Chromosome II"/>
</dbReference>
<reference evidence="7 8" key="1">
    <citation type="submission" date="2019-12" db="EMBL/GenBank/DDBJ databases">
        <title>Chromosome-level assembly of the Caenorhabditis remanei genome.</title>
        <authorList>
            <person name="Teterina A.A."/>
            <person name="Willis J.H."/>
            <person name="Phillips P.C."/>
        </authorList>
    </citation>
    <scope>NUCLEOTIDE SEQUENCE [LARGE SCALE GENOMIC DNA]</scope>
    <source>
        <strain evidence="7 8">PX506</strain>
        <tissue evidence="7">Whole organism</tissue>
    </source>
</reference>
<dbReference type="GO" id="GO:0007606">
    <property type="term" value="P:sensory perception of chemical stimulus"/>
    <property type="evidence" value="ECO:0007669"/>
    <property type="project" value="UniProtKB-UniRule"/>
</dbReference>
<dbReference type="Pfam" id="PF02118">
    <property type="entry name" value="Srg"/>
    <property type="match status" value="1"/>
</dbReference>
<evidence type="ECO:0000256" key="6">
    <source>
        <dbReference type="RuleBase" id="RU280813"/>
    </source>
</evidence>
<dbReference type="CTD" id="9804397"/>
<dbReference type="EMBL" id="WUAV01000002">
    <property type="protein sequence ID" value="KAF1766772.1"/>
    <property type="molecule type" value="Genomic_DNA"/>
</dbReference>
<feature type="transmembrane region" description="Helical" evidence="6">
    <location>
        <begin position="102"/>
        <end position="122"/>
    </location>
</feature>
<dbReference type="GO" id="GO:0016020">
    <property type="term" value="C:membrane"/>
    <property type="evidence" value="ECO:0007669"/>
    <property type="project" value="UniProtKB-SubCell"/>
</dbReference>
<keyword evidence="5 6" id="KW-0472">Membrane</keyword>
<protein>
    <recommendedName>
        <fullName evidence="6">Serpentine receptor class gamma</fullName>
    </recommendedName>
</protein>
<keyword evidence="4 6" id="KW-1133">Transmembrane helix</keyword>
<evidence type="ECO:0000256" key="4">
    <source>
        <dbReference type="ARBA" id="ARBA00022989"/>
    </source>
</evidence>